<comment type="caution">
    <text evidence="2">The sequence shown here is derived from an EMBL/GenBank/DDBJ whole genome shotgun (WGS) entry which is preliminary data.</text>
</comment>
<reference evidence="2 3" key="1">
    <citation type="submission" date="2018-08" db="EMBL/GenBank/DDBJ databases">
        <title>Erythrobacter zhengii sp.nov., a bacterium isolated from deep-sea sediment.</title>
        <authorList>
            <person name="Fang C."/>
            <person name="Wu Y.-H."/>
            <person name="Sun C."/>
            <person name="Wang H."/>
            <person name="Cheng H."/>
            <person name="Meng F.-X."/>
            <person name="Wang C.-S."/>
            <person name="Xu X.-W."/>
        </authorList>
    </citation>
    <scope>NUCLEOTIDE SEQUENCE [LARGE SCALE GENOMIC DNA]</scope>
    <source>
        <strain evidence="2 3">V18</strain>
    </source>
</reference>
<dbReference type="Gene3D" id="2.30.30.240">
    <property type="entry name" value="PRC-barrel domain"/>
    <property type="match status" value="1"/>
</dbReference>
<gene>
    <name evidence="2" type="ORF">D2V07_10445</name>
</gene>
<evidence type="ECO:0000256" key="1">
    <source>
        <dbReference type="SAM" id="SignalP"/>
    </source>
</evidence>
<dbReference type="EMBL" id="QXFL01000004">
    <property type="protein sequence ID" value="RIV85744.1"/>
    <property type="molecule type" value="Genomic_DNA"/>
</dbReference>
<organism evidence="2 3">
    <name type="scientific">Aurantiacibacter zhengii</name>
    <dbReference type="NCBI Taxonomy" id="2307003"/>
    <lineage>
        <taxon>Bacteria</taxon>
        <taxon>Pseudomonadati</taxon>
        <taxon>Pseudomonadota</taxon>
        <taxon>Alphaproteobacteria</taxon>
        <taxon>Sphingomonadales</taxon>
        <taxon>Erythrobacteraceae</taxon>
        <taxon>Aurantiacibacter</taxon>
    </lineage>
</organism>
<evidence type="ECO:0000313" key="3">
    <source>
        <dbReference type="Proteomes" id="UP000286576"/>
    </source>
</evidence>
<keyword evidence="1" id="KW-0732">Signal</keyword>
<keyword evidence="3" id="KW-1185">Reference proteome</keyword>
<dbReference type="SUPFAM" id="SSF50346">
    <property type="entry name" value="PRC-barrel domain"/>
    <property type="match status" value="1"/>
</dbReference>
<dbReference type="PROSITE" id="PS51257">
    <property type="entry name" value="PROKAR_LIPOPROTEIN"/>
    <property type="match status" value="1"/>
</dbReference>
<dbReference type="AlphaFoldDB" id="A0A418NRI1"/>
<accession>A0A418NRI1</accession>
<name>A0A418NRI1_9SPHN</name>
<dbReference type="Proteomes" id="UP000286576">
    <property type="component" value="Unassembled WGS sequence"/>
</dbReference>
<sequence length="149" mass="15468">MTNRKFTLATLAAGCAMIAACGDSAAEQEADRMEDQMEMQADQSAAAAGMEEAALGMTETQLLDADLVTADGTDLGDVEMVRRGGDGAVTGLVVELENTDPDRWVEVPMDGLTPVTNGDDMDIQTGMTAEDLAALPDADMSAMTADAAM</sequence>
<dbReference type="RefSeq" id="WP_119586936.1">
    <property type="nucleotide sequence ID" value="NZ_CAWODQ010000024.1"/>
</dbReference>
<feature type="chain" id="PRO_5018989847" evidence="1">
    <location>
        <begin position="26"/>
        <end position="149"/>
    </location>
</feature>
<proteinExistence type="predicted"/>
<dbReference type="InterPro" id="IPR011033">
    <property type="entry name" value="PRC_barrel-like_sf"/>
</dbReference>
<feature type="signal peptide" evidence="1">
    <location>
        <begin position="1"/>
        <end position="25"/>
    </location>
</feature>
<dbReference type="OrthoDB" id="7204781at2"/>
<evidence type="ECO:0000313" key="2">
    <source>
        <dbReference type="EMBL" id="RIV85744.1"/>
    </source>
</evidence>
<protein>
    <submittedName>
        <fullName evidence="2">PRC-barrel domain containing protein</fullName>
    </submittedName>
</protein>